<dbReference type="Proteomes" id="UP000054937">
    <property type="component" value="Unassembled WGS sequence"/>
</dbReference>
<comment type="caution">
    <text evidence="2">The sequence shown here is derived from an EMBL/GenBank/DDBJ whole genome shotgun (WGS) entry which is preliminary data.</text>
</comment>
<dbReference type="InParanoid" id="A0A0V0QTF5"/>
<dbReference type="EMBL" id="LDAU01000108">
    <property type="protein sequence ID" value="KRX05437.1"/>
    <property type="molecule type" value="Genomic_DNA"/>
</dbReference>
<feature type="region of interest" description="Disordered" evidence="1">
    <location>
        <begin position="1"/>
        <end position="22"/>
    </location>
</feature>
<dbReference type="AlphaFoldDB" id="A0A0V0QTF5"/>
<evidence type="ECO:0000313" key="2">
    <source>
        <dbReference type="EMBL" id="KRX05437.1"/>
    </source>
</evidence>
<feature type="region of interest" description="Disordered" evidence="1">
    <location>
        <begin position="337"/>
        <end position="362"/>
    </location>
</feature>
<protein>
    <submittedName>
        <fullName evidence="2">Uncharacterized protein</fullName>
    </submittedName>
</protein>
<feature type="compositionally biased region" description="Polar residues" evidence="1">
    <location>
        <begin position="1"/>
        <end position="11"/>
    </location>
</feature>
<evidence type="ECO:0000313" key="3">
    <source>
        <dbReference type="Proteomes" id="UP000054937"/>
    </source>
</evidence>
<reference evidence="2 3" key="1">
    <citation type="journal article" date="2015" name="Sci. Rep.">
        <title>Genome of the facultative scuticociliatosis pathogen Pseudocohnilembus persalinus provides insight into its virulence through horizontal gene transfer.</title>
        <authorList>
            <person name="Xiong J."/>
            <person name="Wang G."/>
            <person name="Cheng J."/>
            <person name="Tian M."/>
            <person name="Pan X."/>
            <person name="Warren A."/>
            <person name="Jiang C."/>
            <person name="Yuan D."/>
            <person name="Miao W."/>
        </authorList>
    </citation>
    <scope>NUCLEOTIDE SEQUENCE [LARGE SCALE GENOMIC DNA]</scope>
    <source>
        <strain evidence="2">36N120E</strain>
    </source>
</reference>
<feature type="region of interest" description="Disordered" evidence="1">
    <location>
        <begin position="244"/>
        <end position="287"/>
    </location>
</feature>
<proteinExistence type="predicted"/>
<feature type="compositionally biased region" description="Basic and acidic residues" evidence="1">
    <location>
        <begin position="244"/>
        <end position="261"/>
    </location>
</feature>
<feature type="compositionally biased region" description="Basic and acidic residues" evidence="1">
    <location>
        <begin position="273"/>
        <end position="285"/>
    </location>
</feature>
<gene>
    <name evidence="2" type="ORF">PPERSA_05546</name>
</gene>
<accession>A0A0V0QTF5</accession>
<evidence type="ECO:0000256" key="1">
    <source>
        <dbReference type="SAM" id="MobiDB-lite"/>
    </source>
</evidence>
<feature type="compositionally biased region" description="Basic and acidic residues" evidence="1">
    <location>
        <begin position="12"/>
        <end position="22"/>
    </location>
</feature>
<organism evidence="2 3">
    <name type="scientific">Pseudocohnilembus persalinus</name>
    <name type="common">Ciliate</name>
    <dbReference type="NCBI Taxonomy" id="266149"/>
    <lineage>
        <taxon>Eukaryota</taxon>
        <taxon>Sar</taxon>
        <taxon>Alveolata</taxon>
        <taxon>Ciliophora</taxon>
        <taxon>Intramacronucleata</taxon>
        <taxon>Oligohymenophorea</taxon>
        <taxon>Scuticociliatia</taxon>
        <taxon>Philasterida</taxon>
        <taxon>Pseudocohnilembidae</taxon>
        <taxon>Pseudocohnilembus</taxon>
    </lineage>
</organism>
<keyword evidence="3" id="KW-1185">Reference proteome</keyword>
<sequence>MLQNSNSNIDSNETKNSDKHFSLHMDNNDSSINFYNDVNNQNLEFFEEDFIYEIRLLYVQSRHSQKRLINFIQNQIRNFNNFDVELIPGTFDQYCEVKRNGTNFNFKIKSRQEINYQDIDQLFPTEFQNRASAIKCVNRFSLIQRNKIQQNQFQIQNIQLRSQNQQSIQKESQLQEKLQSQEDQIKSILSKSSQLEQSILQAQNSFFQYQEQQQQKEQQKNENIKQLVNESIQKYYDEKKENFQFKKQQKDQQQQQKEKLNEYQQEEEEEEEQKFNKNKDKKDPGQKFQYQPSIRQLIQNYSAQNIQNPFFSNEVQEDFEGNKNKFQNYMQINSEKQKLKSNEEQQNQIKKNDEQNKQINASDSEKQLFKILLKQTESEKIPQQNRNIQQIIDNFQTI</sequence>
<name>A0A0V0QTF5_PSEPJ</name>